<keyword evidence="13" id="KW-1185">Reference proteome</keyword>
<dbReference type="PROSITE" id="PS50111">
    <property type="entry name" value="CHEMOTAXIS_TRANSDUC_2"/>
    <property type="match status" value="1"/>
</dbReference>
<organism evidence="12 13">
    <name type="scientific">Marinomonas sargassi</name>
    <dbReference type="NCBI Taxonomy" id="2984494"/>
    <lineage>
        <taxon>Bacteria</taxon>
        <taxon>Pseudomonadati</taxon>
        <taxon>Pseudomonadota</taxon>
        <taxon>Gammaproteobacteria</taxon>
        <taxon>Oceanospirillales</taxon>
        <taxon>Oceanospirillaceae</taxon>
        <taxon>Marinomonas</taxon>
    </lineage>
</organism>
<name>A0ABT2YR86_9GAMM</name>
<dbReference type="InterPro" id="IPR004010">
    <property type="entry name" value="Double_Cache_2"/>
</dbReference>
<evidence type="ECO:0000256" key="3">
    <source>
        <dbReference type="ARBA" id="ARBA00022692"/>
    </source>
</evidence>
<keyword evidence="6 8" id="KW-0807">Transducer</keyword>
<keyword evidence="2" id="KW-1003">Cell membrane</keyword>
<feature type="domain" description="Methyl-accepting transducer" evidence="10">
    <location>
        <begin position="284"/>
        <end position="520"/>
    </location>
</feature>
<dbReference type="SMART" id="SM00283">
    <property type="entry name" value="MA"/>
    <property type="match status" value="1"/>
</dbReference>
<dbReference type="Gene3D" id="3.30.450.20">
    <property type="entry name" value="PAS domain"/>
    <property type="match status" value="1"/>
</dbReference>
<sequence length="556" mass="60251">MFKSLTLRLYLLAFVPFLLAVIISAFMQKGTMTDITSGVSHIVESATIEVEKQRLKSIIDTSLSIIQEDIDKPGKEGLESGLAKLGKAKFDNGQGYLFSYDVQGKRLAHGAGGKLGGNFWDLQDKAGNYLIRDIIASAKNGDGYTTYFFPKPGATESSEKYSYSVYVAKWNLIIGTGFYIDSTDKIISNINGEIDRIQSDSVAKQIAIGLVIFAAIIAAVWFSAKTILNTLHQFKDSVQKLAAGQGDLSNKLPNSSIDILDSIANDFNTFIASMAKDIQELKHSSEELLSISQQSQKQKEKLQDVSAQQIDETNMVAAAIEEMASNSVEIAGNAQETKQTAQNTEAEVQQVVTQVQLSSSQLNELSRILDNVEQSVEVVGSNVDEINVALGVIQSISEQTNLLALNAAIEAARAGEQGRGFAVVADEVRGLAQRSQESTVEIKDILEKLQASATKTIEDMKGSVTQREKVTQAMEQINAIINTSTQSINHLTSMNVQVANGANEQSDVANSISKNVAGIAMLAENIGKDSEQTAIQMSKLEEQSKIIKSITDKFTV</sequence>
<dbReference type="InterPro" id="IPR004089">
    <property type="entry name" value="MCPsignal_dom"/>
</dbReference>
<protein>
    <submittedName>
        <fullName evidence="12">Methyl-accepting chemotaxis protein</fullName>
    </submittedName>
</protein>
<dbReference type="CDD" id="cd11386">
    <property type="entry name" value="MCP_signal"/>
    <property type="match status" value="1"/>
</dbReference>
<dbReference type="InterPro" id="IPR004090">
    <property type="entry name" value="Chemotax_Me-accpt_rcpt"/>
</dbReference>
<dbReference type="RefSeq" id="WP_263529783.1">
    <property type="nucleotide sequence ID" value="NZ_JAOVZB010000002.1"/>
</dbReference>
<dbReference type="PRINTS" id="PR00260">
    <property type="entry name" value="CHEMTRNSDUCR"/>
</dbReference>
<proteinExistence type="inferred from homology"/>
<feature type="domain" description="HAMP" evidence="11">
    <location>
        <begin position="225"/>
        <end position="279"/>
    </location>
</feature>
<evidence type="ECO:0000313" key="12">
    <source>
        <dbReference type="EMBL" id="MCV2402403.1"/>
    </source>
</evidence>
<feature type="transmembrane region" description="Helical" evidence="9">
    <location>
        <begin position="206"/>
        <end position="224"/>
    </location>
</feature>
<dbReference type="SUPFAM" id="SSF58104">
    <property type="entry name" value="Methyl-accepting chemotaxis protein (MCP) signaling domain"/>
    <property type="match status" value="1"/>
</dbReference>
<dbReference type="Gene3D" id="1.10.287.950">
    <property type="entry name" value="Methyl-accepting chemotaxis protein"/>
    <property type="match status" value="1"/>
</dbReference>
<dbReference type="Pfam" id="PF08269">
    <property type="entry name" value="dCache_2"/>
    <property type="match status" value="1"/>
</dbReference>
<gene>
    <name evidence="12" type="ORF">OFY17_05810</name>
</gene>
<keyword evidence="5 9" id="KW-0472">Membrane</keyword>
<evidence type="ECO:0000256" key="6">
    <source>
        <dbReference type="ARBA" id="ARBA00023224"/>
    </source>
</evidence>
<evidence type="ECO:0000256" key="1">
    <source>
        <dbReference type="ARBA" id="ARBA00004651"/>
    </source>
</evidence>
<dbReference type="PANTHER" id="PTHR32089">
    <property type="entry name" value="METHYL-ACCEPTING CHEMOTAXIS PROTEIN MCPB"/>
    <property type="match status" value="1"/>
</dbReference>
<keyword evidence="3 9" id="KW-0812">Transmembrane</keyword>
<dbReference type="SMART" id="SM01049">
    <property type="entry name" value="Cache_2"/>
    <property type="match status" value="1"/>
</dbReference>
<comment type="caution">
    <text evidence="12">The sequence shown here is derived from an EMBL/GenBank/DDBJ whole genome shotgun (WGS) entry which is preliminary data.</text>
</comment>
<evidence type="ECO:0000259" key="11">
    <source>
        <dbReference type="PROSITE" id="PS50885"/>
    </source>
</evidence>
<evidence type="ECO:0000313" key="13">
    <source>
        <dbReference type="Proteomes" id="UP001209713"/>
    </source>
</evidence>
<feature type="transmembrane region" description="Helical" evidence="9">
    <location>
        <begin position="6"/>
        <end position="27"/>
    </location>
</feature>
<dbReference type="PROSITE" id="PS50885">
    <property type="entry name" value="HAMP"/>
    <property type="match status" value="1"/>
</dbReference>
<evidence type="ECO:0000256" key="4">
    <source>
        <dbReference type="ARBA" id="ARBA00022989"/>
    </source>
</evidence>
<dbReference type="PANTHER" id="PTHR32089:SF112">
    <property type="entry name" value="LYSOZYME-LIKE PROTEIN-RELATED"/>
    <property type="match status" value="1"/>
</dbReference>
<dbReference type="EMBL" id="JAOVZB010000002">
    <property type="protein sequence ID" value="MCV2402403.1"/>
    <property type="molecule type" value="Genomic_DNA"/>
</dbReference>
<dbReference type="InterPro" id="IPR003660">
    <property type="entry name" value="HAMP_dom"/>
</dbReference>
<dbReference type="InterPro" id="IPR033480">
    <property type="entry name" value="sCache_2"/>
</dbReference>
<comment type="similarity">
    <text evidence="7">Belongs to the methyl-accepting chemotaxis (MCP) protein family.</text>
</comment>
<evidence type="ECO:0000259" key="10">
    <source>
        <dbReference type="PROSITE" id="PS50111"/>
    </source>
</evidence>
<keyword evidence="4 9" id="KW-1133">Transmembrane helix</keyword>
<reference evidence="12 13" key="1">
    <citation type="submission" date="2022-10" db="EMBL/GenBank/DDBJ databases">
        <title>Marinomonas transparenta sp. nov. and Marinomonas sargassi sp. nov., isolated from marine alga (Sargassum natans (L.) Gaillon).</title>
        <authorList>
            <person name="Wang Y."/>
        </authorList>
    </citation>
    <scope>NUCLEOTIDE SEQUENCE [LARGE SCALE GENOMIC DNA]</scope>
    <source>
        <strain evidence="12 13">C2222</strain>
    </source>
</reference>
<evidence type="ECO:0000256" key="2">
    <source>
        <dbReference type="ARBA" id="ARBA00022475"/>
    </source>
</evidence>
<evidence type="ECO:0000256" key="7">
    <source>
        <dbReference type="ARBA" id="ARBA00029447"/>
    </source>
</evidence>
<evidence type="ECO:0000256" key="9">
    <source>
        <dbReference type="SAM" id="Phobius"/>
    </source>
</evidence>
<dbReference type="Proteomes" id="UP001209713">
    <property type="component" value="Unassembled WGS sequence"/>
</dbReference>
<comment type="subcellular location">
    <subcellularLocation>
        <location evidence="1">Cell membrane</location>
        <topology evidence="1">Multi-pass membrane protein</topology>
    </subcellularLocation>
</comment>
<evidence type="ECO:0000256" key="8">
    <source>
        <dbReference type="PROSITE-ProRule" id="PRU00284"/>
    </source>
</evidence>
<evidence type="ECO:0000256" key="5">
    <source>
        <dbReference type="ARBA" id="ARBA00023136"/>
    </source>
</evidence>
<accession>A0ABT2YR86</accession>
<dbReference type="Pfam" id="PF00015">
    <property type="entry name" value="MCPsignal"/>
    <property type="match status" value="1"/>
</dbReference>